<dbReference type="EnsemblMetazoa" id="GAUT051971-RA">
    <property type="protein sequence ID" value="GAUT051971-PA"/>
    <property type="gene ID" value="GAUT051971"/>
</dbReference>
<feature type="region of interest" description="Disordered" evidence="1">
    <location>
        <begin position="126"/>
        <end position="152"/>
    </location>
</feature>
<dbReference type="VEuPathDB" id="VectorBase:GAUT051971"/>
<feature type="compositionally biased region" description="Polar residues" evidence="1">
    <location>
        <begin position="179"/>
        <end position="191"/>
    </location>
</feature>
<accession>A0A1A9VYS0</accession>
<evidence type="ECO:0000313" key="2">
    <source>
        <dbReference type="EnsemblMetazoa" id="GAUT051971-PA"/>
    </source>
</evidence>
<dbReference type="AlphaFoldDB" id="A0A1A9VYS0"/>
<feature type="region of interest" description="Disordered" evidence="1">
    <location>
        <begin position="166"/>
        <end position="191"/>
    </location>
</feature>
<reference evidence="2" key="1">
    <citation type="submission" date="2020-05" db="UniProtKB">
        <authorList>
            <consortium name="EnsemblMetazoa"/>
        </authorList>
    </citation>
    <scope>IDENTIFICATION</scope>
    <source>
        <strain evidence="2">TTRI</strain>
    </source>
</reference>
<proteinExistence type="predicted"/>
<name>A0A1A9VYS0_GLOAU</name>
<feature type="region of interest" description="Disordered" evidence="1">
    <location>
        <begin position="40"/>
        <end position="61"/>
    </location>
</feature>
<feature type="region of interest" description="Disordered" evidence="1">
    <location>
        <begin position="246"/>
        <end position="268"/>
    </location>
</feature>
<sequence>MPRPIAKDDRVQQLNLQNRISHNNYDGVNVPAVETHQSISTSSAARASNMDNSVNQNSPNEDQEVVDFHTAQISEVKIEYPDCGDYNFVQSVPMIRIVRIDGRENDSAQLIGKKTEKTKNVETLVPHVKSSSQQAERAQTSHATTSFQGSIQNNNKIKEIAKKGLGSKEAVAEREKESNQSSSNGEVESSLASGSIVLKTNKKTNLSLKNFTTQKIPRFSTLEREPNLSNELLQNNEFENTLPKRLTRSQTRKQETNTTHEMPGRRLTRSQTQDGALFSELGAKGIQTQIVDATRSNVPKKKRKTSLPLPSDDVAAQPLAHSMETRARLRNTNWPSSSNANNAGNSGNVGKRKGGAKFNSKKSQYPKKKGENT</sequence>
<feature type="compositionally biased region" description="Polar residues" evidence="1">
    <location>
        <begin position="40"/>
        <end position="60"/>
    </location>
</feature>
<protein>
    <submittedName>
        <fullName evidence="2">Uncharacterized protein</fullName>
    </submittedName>
</protein>
<dbReference type="STRING" id="7395.A0A1A9VYS0"/>
<feature type="region of interest" description="Disordered" evidence="1">
    <location>
        <begin position="294"/>
        <end position="373"/>
    </location>
</feature>
<keyword evidence="3" id="KW-1185">Reference proteome</keyword>
<evidence type="ECO:0000256" key="1">
    <source>
        <dbReference type="SAM" id="MobiDB-lite"/>
    </source>
</evidence>
<evidence type="ECO:0000313" key="3">
    <source>
        <dbReference type="Proteomes" id="UP000078200"/>
    </source>
</evidence>
<organism evidence="2 3">
    <name type="scientific">Glossina austeni</name>
    <name type="common">Savannah tsetse fly</name>
    <dbReference type="NCBI Taxonomy" id="7395"/>
    <lineage>
        <taxon>Eukaryota</taxon>
        <taxon>Metazoa</taxon>
        <taxon>Ecdysozoa</taxon>
        <taxon>Arthropoda</taxon>
        <taxon>Hexapoda</taxon>
        <taxon>Insecta</taxon>
        <taxon>Pterygota</taxon>
        <taxon>Neoptera</taxon>
        <taxon>Endopterygota</taxon>
        <taxon>Diptera</taxon>
        <taxon>Brachycera</taxon>
        <taxon>Muscomorpha</taxon>
        <taxon>Hippoboscoidea</taxon>
        <taxon>Glossinidae</taxon>
        <taxon>Glossina</taxon>
    </lineage>
</organism>
<feature type="compositionally biased region" description="Low complexity" evidence="1">
    <location>
        <begin position="336"/>
        <end position="348"/>
    </location>
</feature>
<feature type="compositionally biased region" description="Polar residues" evidence="1">
    <location>
        <begin position="129"/>
        <end position="152"/>
    </location>
</feature>
<dbReference type="Proteomes" id="UP000078200">
    <property type="component" value="Unassembled WGS sequence"/>
</dbReference>